<dbReference type="AlphaFoldDB" id="A0ABD1E9C4"/>
<reference evidence="3 4" key="1">
    <citation type="submission" date="2024-05" db="EMBL/GenBank/DDBJ databases">
        <title>Genetic variation in Jamaican populations of the coffee berry borer (Hypothenemus hampei).</title>
        <authorList>
            <person name="Errbii M."/>
            <person name="Myrie A."/>
        </authorList>
    </citation>
    <scope>NUCLEOTIDE SEQUENCE [LARGE SCALE GENOMIC DNA]</scope>
    <source>
        <strain evidence="3">JA-Hopewell-2020-01-JO</strain>
        <tissue evidence="3">Whole body</tissue>
    </source>
</reference>
<feature type="region of interest" description="Disordered" evidence="1">
    <location>
        <begin position="132"/>
        <end position="153"/>
    </location>
</feature>
<accession>A0ABD1E9C4</accession>
<evidence type="ECO:0000259" key="2">
    <source>
        <dbReference type="PROSITE" id="PS51029"/>
    </source>
</evidence>
<comment type="caution">
    <text evidence="3">The sequence shown here is derived from an EMBL/GenBank/DDBJ whole genome shotgun (WGS) entry which is preliminary data.</text>
</comment>
<gene>
    <name evidence="3" type="ORF">ABEB36_013637</name>
</gene>
<dbReference type="EMBL" id="JBDJPC010000011">
    <property type="protein sequence ID" value="KAL1489701.1"/>
    <property type="molecule type" value="Genomic_DNA"/>
</dbReference>
<dbReference type="PANTHER" id="PTHR12243">
    <property type="entry name" value="MADF DOMAIN TRANSCRIPTION FACTOR"/>
    <property type="match status" value="1"/>
</dbReference>
<dbReference type="Proteomes" id="UP001566132">
    <property type="component" value="Unassembled WGS sequence"/>
</dbReference>
<protein>
    <recommendedName>
        <fullName evidence="2">MADF domain-containing protein</fullName>
    </recommendedName>
</protein>
<feature type="domain" description="MADF" evidence="2">
    <location>
        <begin position="5"/>
        <end position="99"/>
    </location>
</feature>
<evidence type="ECO:0000256" key="1">
    <source>
        <dbReference type="SAM" id="MobiDB-lite"/>
    </source>
</evidence>
<organism evidence="3 4">
    <name type="scientific">Hypothenemus hampei</name>
    <name type="common">Coffee berry borer</name>
    <dbReference type="NCBI Taxonomy" id="57062"/>
    <lineage>
        <taxon>Eukaryota</taxon>
        <taxon>Metazoa</taxon>
        <taxon>Ecdysozoa</taxon>
        <taxon>Arthropoda</taxon>
        <taxon>Hexapoda</taxon>
        <taxon>Insecta</taxon>
        <taxon>Pterygota</taxon>
        <taxon>Neoptera</taxon>
        <taxon>Endopterygota</taxon>
        <taxon>Coleoptera</taxon>
        <taxon>Polyphaga</taxon>
        <taxon>Cucujiformia</taxon>
        <taxon>Curculionidae</taxon>
        <taxon>Scolytinae</taxon>
        <taxon>Hypothenemus</taxon>
    </lineage>
</organism>
<dbReference type="PANTHER" id="PTHR12243:SF69">
    <property type="entry name" value="SI:CH73-59F11.3"/>
    <property type="match status" value="1"/>
</dbReference>
<dbReference type="InterPro" id="IPR006578">
    <property type="entry name" value="MADF-dom"/>
</dbReference>
<sequence length="199" mass="23538">MDIEKLISEVFKRTPLWDKRDQNHHNRFILDKKWDEVAEHLNTTRAMVRNKWKALRDKFRTTLSSIPKTKSGDAAYSYTEYKKQWKYYENLLFLKDQFIPRNHDGNFKIDVDQITDINESEPMMVLCESNITPSSASSSEPNLEGCTPSSSFSSRAITKNLNLKKKRSFKDEIGAELLEVERKKLKYLEEKKNRKGRRR</sequence>
<dbReference type="Pfam" id="PF10545">
    <property type="entry name" value="MADF_DNA_bdg"/>
    <property type="match status" value="1"/>
</dbReference>
<dbReference type="SMART" id="SM00595">
    <property type="entry name" value="MADF"/>
    <property type="match status" value="1"/>
</dbReference>
<proteinExistence type="predicted"/>
<keyword evidence="4" id="KW-1185">Reference proteome</keyword>
<evidence type="ECO:0000313" key="3">
    <source>
        <dbReference type="EMBL" id="KAL1489701.1"/>
    </source>
</evidence>
<name>A0ABD1E9C4_HYPHA</name>
<evidence type="ECO:0000313" key="4">
    <source>
        <dbReference type="Proteomes" id="UP001566132"/>
    </source>
</evidence>
<dbReference type="InterPro" id="IPR039353">
    <property type="entry name" value="TF_Adf1"/>
</dbReference>
<dbReference type="PROSITE" id="PS51029">
    <property type="entry name" value="MADF"/>
    <property type="match status" value="1"/>
</dbReference>